<dbReference type="EMBL" id="JADMLG010000020">
    <property type="protein sequence ID" value="MBH0781010.1"/>
    <property type="molecule type" value="Genomic_DNA"/>
</dbReference>
<name>A0A931N3U0_9NOCA</name>
<dbReference type="Proteomes" id="UP000655751">
    <property type="component" value="Unassembled WGS sequence"/>
</dbReference>
<reference evidence="1" key="1">
    <citation type="submission" date="2020-11" db="EMBL/GenBank/DDBJ databases">
        <title>Nocardia NEAU-351.nov., a novel actinomycete isolated from the cow dung.</title>
        <authorList>
            <person name="Zhang X."/>
        </authorList>
    </citation>
    <scope>NUCLEOTIDE SEQUENCE</scope>
    <source>
        <strain evidence="1">NEAU-351</strain>
    </source>
</reference>
<protein>
    <submittedName>
        <fullName evidence="1">Uncharacterized protein</fullName>
    </submittedName>
</protein>
<dbReference type="AlphaFoldDB" id="A0A931N3U0"/>
<accession>A0A931N3U0</accession>
<keyword evidence="2" id="KW-1185">Reference proteome</keyword>
<proteinExistence type="predicted"/>
<evidence type="ECO:0000313" key="1">
    <source>
        <dbReference type="EMBL" id="MBH0781010.1"/>
    </source>
</evidence>
<dbReference type="RefSeq" id="WP_196153317.1">
    <property type="nucleotide sequence ID" value="NZ_JADMLG010000020.1"/>
</dbReference>
<gene>
    <name evidence="1" type="ORF">IT779_32535</name>
</gene>
<comment type="caution">
    <text evidence="1">The sequence shown here is derived from an EMBL/GenBank/DDBJ whole genome shotgun (WGS) entry which is preliminary data.</text>
</comment>
<sequence length="58" mass="6039">MLPDRALTDPSANHQLDSVVAHDGSALLSGVNSRDSCGSTVSDLVAAMEAEMQARARI</sequence>
<organism evidence="1 2">
    <name type="scientific">Nocardia bovistercoris</name>
    <dbReference type="NCBI Taxonomy" id="2785916"/>
    <lineage>
        <taxon>Bacteria</taxon>
        <taxon>Bacillati</taxon>
        <taxon>Actinomycetota</taxon>
        <taxon>Actinomycetes</taxon>
        <taxon>Mycobacteriales</taxon>
        <taxon>Nocardiaceae</taxon>
        <taxon>Nocardia</taxon>
    </lineage>
</organism>
<evidence type="ECO:0000313" key="2">
    <source>
        <dbReference type="Proteomes" id="UP000655751"/>
    </source>
</evidence>